<name>A0ABV5LX05_9ACTN</name>
<sequence>MPFTFRKTKSLEKGLKVTASKSGLSASTKVGRISVSTRGNASVRLGKGLSFRTKLW</sequence>
<evidence type="ECO:0000313" key="2">
    <source>
        <dbReference type="EMBL" id="MFB9378621.1"/>
    </source>
</evidence>
<dbReference type="RefSeq" id="WP_380136693.1">
    <property type="nucleotide sequence ID" value="NZ_JBHLUI010000008.1"/>
</dbReference>
<gene>
    <name evidence="2" type="ORF">ACFFVI_16785</name>
</gene>
<protein>
    <submittedName>
        <fullName evidence="2">DUF4236 domain-containing protein</fullName>
    </submittedName>
</protein>
<evidence type="ECO:0000259" key="1">
    <source>
        <dbReference type="Pfam" id="PF14020"/>
    </source>
</evidence>
<accession>A0ABV5LX05</accession>
<feature type="domain" description="DUF4236" evidence="1">
    <location>
        <begin position="3"/>
        <end position="52"/>
    </location>
</feature>
<comment type="caution">
    <text evidence="2">The sequence shown here is derived from an EMBL/GenBank/DDBJ whole genome shotgun (WGS) entry which is preliminary data.</text>
</comment>
<dbReference type="InterPro" id="IPR025330">
    <property type="entry name" value="DUF4236"/>
</dbReference>
<dbReference type="EMBL" id="JBHMDM010000007">
    <property type="protein sequence ID" value="MFB9378621.1"/>
    <property type="molecule type" value="Genomic_DNA"/>
</dbReference>
<dbReference type="Pfam" id="PF14020">
    <property type="entry name" value="DUF4236"/>
    <property type="match status" value="1"/>
</dbReference>
<keyword evidence="3" id="KW-1185">Reference proteome</keyword>
<evidence type="ECO:0000313" key="3">
    <source>
        <dbReference type="Proteomes" id="UP001589748"/>
    </source>
</evidence>
<organism evidence="2 3">
    <name type="scientific">Kineococcus gynurae</name>
    <dbReference type="NCBI Taxonomy" id="452979"/>
    <lineage>
        <taxon>Bacteria</taxon>
        <taxon>Bacillati</taxon>
        <taxon>Actinomycetota</taxon>
        <taxon>Actinomycetes</taxon>
        <taxon>Kineosporiales</taxon>
        <taxon>Kineosporiaceae</taxon>
        <taxon>Kineococcus</taxon>
    </lineage>
</organism>
<proteinExistence type="predicted"/>
<dbReference type="Proteomes" id="UP001589748">
    <property type="component" value="Unassembled WGS sequence"/>
</dbReference>
<reference evidence="2 3" key="1">
    <citation type="submission" date="2024-09" db="EMBL/GenBank/DDBJ databases">
        <authorList>
            <person name="Sun Q."/>
            <person name="Mori K."/>
        </authorList>
    </citation>
    <scope>NUCLEOTIDE SEQUENCE [LARGE SCALE GENOMIC DNA]</scope>
    <source>
        <strain evidence="2 3">TISTR 1856</strain>
    </source>
</reference>